<dbReference type="AlphaFoldDB" id="A0A5Q5CAZ4"/>
<dbReference type="InterPro" id="IPR036188">
    <property type="entry name" value="FAD/NAD-bd_sf"/>
</dbReference>
<dbReference type="Gene3D" id="3.50.50.60">
    <property type="entry name" value="FAD/NAD(P)-binding domain"/>
    <property type="match status" value="2"/>
</dbReference>
<dbReference type="InterPro" id="IPR020946">
    <property type="entry name" value="Flavin_mOase-like"/>
</dbReference>
<reference evidence="8" key="1">
    <citation type="submission" date="2007-02" db="EMBL/GenBank/DDBJ databases">
        <title>Complete sequence of Mycobacterium sp. JLS.</title>
        <authorList>
            <consortium name="US DOE Joint Genome Institute"/>
            <person name="Copeland A."/>
            <person name="Lucas S."/>
            <person name="Lapidus A."/>
            <person name="Barry K."/>
            <person name="Detter J.C."/>
            <person name="Glavina del Rio T."/>
            <person name="Hammon N."/>
            <person name="Israni S."/>
            <person name="Dalin E."/>
            <person name="Tice H."/>
            <person name="Pitluck S."/>
            <person name="Chain P."/>
            <person name="Malfatti S."/>
            <person name="Shin M."/>
            <person name="Vergez L."/>
            <person name="Schmutz J."/>
            <person name="Larimer F."/>
            <person name="Land M."/>
            <person name="Hauser L."/>
            <person name="Kyrpides N."/>
            <person name="Mikhailova N."/>
            <person name="Miller C.D."/>
            <person name="Anderson A.J."/>
            <person name="Sims R.C."/>
            <person name="Richardson P."/>
        </authorList>
    </citation>
    <scope>NUCLEOTIDE SEQUENCE [LARGE SCALE GENOMIC DNA]</scope>
    <source>
        <strain evidence="8">JLS</strain>
    </source>
</reference>
<dbReference type="Pfam" id="PF00743">
    <property type="entry name" value="FMO-like"/>
    <property type="match status" value="1"/>
</dbReference>
<comment type="cofactor">
    <cofactor evidence="1">
        <name>FAD</name>
        <dbReference type="ChEBI" id="CHEBI:57692"/>
    </cofactor>
</comment>
<keyword evidence="5" id="KW-0521">NADP</keyword>
<dbReference type="SUPFAM" id="SSF51905">
    <property type="entry name" value="FAD/NAD(P)-binding domain"/>
    <property type="match status" value="3"/>
</dbReference>
<keyword evidence="6" id="KW-0560">Oxidoreductase</keyword>
<evidence type="ECO:0000256" key="3">
    <source>
        <dbReference type="ARBA" id="ARBA00022630"/>
    </source>
</evidence>
<evidence type="ECO:0000256" key="6">
    <source>
        <dbReference type="ARBA" id="ARBA00023002"/>
    </source>
</evidence>
<dbReference type="EMBL" id="CP000580">
    <property type="protein sequence ID" value="ABN96312.1"/>
    <property type="molecule type" value="Genomic_DNA"/>
</dbReference>
<dbReference type="PANTHER" id="PTHR43098:SF3">
    <property type="entry name" value="L-ORNITHINE N(5)-MONOOXYGENASE-RELATED"/>
    <property type="match status" value="1"/>
</dbReference>
<evidence type="ECO:0000313" key="8">
    <source>
        <dbReference type="EMBL" id="ABN96312.1"/>
    </source>
</evidence>
<comment type="similarity">
    <text evidence="2">Belongs to the FAD-binding monooxygenase family.</text>
</comment>
<keyword evidence="3" id="KW-0285">Flavoprotein</keyword>
<name>A0A5Q5CAZ4_MYCSJ</name>
<dbReference type="GO" id="GO:0050660">
    <property type="term" value="F:flavin adenine dinucleotide binding"/>
    <property type="evidence" value="ECO:0007669"/>
    <property type="project" value="InterPro"/>
</dbReference>
<dbReference type="KEGG" id="mjl:Mjls_0500"/>
<evidence type="ECO:0000256" key="2">
    <source>
        <dbReference type="ARBA" id="ARBA00010139"/>
    </source>
</evidence>
<evidence type="ECO:0000256" key="7">
    <source>
        <dbReference type="ARBA" id="ARBA00023033"/>
    </source>
</evidence>
<evidence type="ECO:0000256" key="1">
    <source>
        <dbReference type="ARBA" id="ARBA00001974"/>
    </source>
</evidence>
<gene>
    <name evidence="8" type="ordered locus">Mjls_0500</name>
</gene>
<dbReference type="InterPro" id="IPR050775">
    <property type="entry name" value="FAD-binding_Monooxygenases"/>
</dbReference>
<dbReference type="GO" id="GO:0004499">
    <property type="term" value="F:N,N-dimethylaniline monooxygenase activity"/>
    <property type="evidence" value="ECO:0007669"/>
    <property type="project" value="InterPro"/>
</dbReference>
<dbReference type="PANTHER" id="PTHR43098">
    <property type="entry name" value="L-ORNITHINE N(5)-MONOOXYGENASE-RELATED"/>
    <property type="match status" value="1"/>
</dbReference>
<organism evidence="8">
    <name type="scientific">Mycobacterium sp. (strain JLS)</name>
    <dbReference type="NCBI Taxonomy" id="164757"/>
    <lineage>
        <taxon>Bacteria</taxon>
        <taxon>Bacillati</taxon>
        <taxon>Actinomycetota</taxon>
        <taxon>Actinomycetes</taxon>
        <taxon>Mycobacteriales</taxon>
        <taxon>Mycobacteriaceae</taxon>
        <taxon>Mycobacterium</taxon>
    </lineage>
</organism>
<protein>
    <submittedName>
        <fullName evidence="8">Cyclohexanone monooxygenase</fullName>
    </submittedName>
</protein>
<accession>A0A5Q5CAZ4</accession>
<evidence type="ECO:0000256" key="4">
    <source>
        <dbReference type="ARBA" id="ARBA00022827"/>
    </source>
</evidence>
<sequence length="548" mass="61225">MSAQQDSPDRFDVVIVGAGFAGLYMLHRVRALGLTARIVERGEDVGGTWYWNRYPGARCDIESIDYAYSFDETLTREWRWTERYAAQPEILSYIGHVADRFDLRDDITFGTTVRRADWDDDTAQWTLVCDTGQVLRATFCVMATGCLSVAKQPEFPGLSQFRGRWYHTGRWPHDPVDFTGRRVAVIGTGSSGIQAIPRIAEAAEQLFVLQRTPNYSMPAQNRPLAADEFDSAIADFATRRRICQRSDAGVPHPPPTQGTFDVTAEERERRYEEGWQRGGINALSAAFTDFFTDEDANRMAQEFARNKIRSIVEDAQTAELLCPQHHIGTKRTCVDTGYFQTYNRDNVELVNSRAEPIDQITATGIRLVGGRHLDVDTLVFAIGFDAITGALTDIDIRGTGGAALRDEWDDGPRTLLGLQTAGFPNLFMVTGPGSPSVLSNMLVSIEQHVDWIADCLLHLRKLGHDRIEATRDAQDRWMEHIDELAAETLYPQANSWYLGANIPGKARTFMPYVAGCGEYRRECDEIVASGYSGFLLGRPSPVREGTSA</sequence>
<proteinExistence type="inferred from homology"/>
<evidence type="ECO:0000256" key="5">
    <source>
        <dbReference type="ARBA" id="ARBA00022857"/>
    </source>
</evidence>
<keyword evidence="7 8" id="KW-0503">Monooxygenase</keyword>
<keyword evidence="4" id="KW-0274">FAD</keyword>
<dbReference type="GO" id="GO:0050661">
    <property type="term" value="F:NADP binding"/>
    <property type="evidence" value="ECO:0007669"/>
    <property type="project" value="InterPro"/>
</dbReference>